<dbReference type="Pfam" id="PF04023">
    <property type="entry name" value="FeoA"/>
    <property type="match status" value="1"/>
</dbReference>
<protein>
    <submittedName>
        <fullName evidence="3">Ferrous iron transport protein A</fullName>
    </submittedName>
</protein>
<dbReference type="InterPro" id="IPR008988">
    <property type="entry name" value="Transcriptional_repressor_C"/>
</dbReference>
<dbReference type="EMBL" id="JANRMI010000007">
    <property type="protein sequence ID" value="MDG0818197.1"/>
    <property type="molecule type" value="Genomic_DNA"/>
</dbReference>
<dbReference type="InterPro" id="IPR052713">
    <property type="entry name" value="FeoA"/>
</dbReference>
<reference evidence="3" key="1">
    <citation type="submission" date="2022-08" db="EMBL/GenBank/DDBJ databases">
        <title>Novel Bdellovibrio Species Isolated from Svalbard: Designation Bdellovibrio svalbardensis.</title>
        <authorList>
            <person name="Mitchell R.J."/>
            <person name="Choi S.Y."/>
        </authorList>
    </citation>
    <scope>NUCLEOTIDE SEQUENCE</scope>
    <source>
        <strain evidence="3">PAP01</strain>
    </source>
</reference>
<comment type="caution">
    <text evidence="3">The sequence shown here is derived from an EMBL/GenBank/DDBJ whole genome shotgun (WGS) entry which is preliminary data.</text>
</comment>
<keyword evidence="1" id="KW-0408">Iron</keyword>
<dbReference type="PANTHER" id="PTHR42954">
    <property type="entry name" value="FE(2+) TRANSPORT PROTEIN A"/>
    <property type="match status" value="1"/>
</dbReference>
<evidence type="ECO:0000313" key="3">
    <source>
        <dbReference type="EMBL" id="MDG0818197.1"/>
    </source>
</evidence>
<dbReference type="InterPro" id="IPR007167">
    <property type="entry name" value="Fe-transptr_FeoA-like"/>
</dbReference>
<organism evidence="3 4">
    <name type="scientific">Bdellovibrio svalbardensis</name>
    <dbReference type="NCBI Taxonomy" id="2972972"/>
    <lineage>
        <taxon>Bacteria</taxon>
        <taxon>Pseudomonadati</taxon>
        <taxon>Bdellovibrionota</taxon>
        <taxon>Bdellovibrionia</taxon>
        <taxon>Bdellovibrionales</taxon>
        <taxon>Pseudobdellovibrionaceae</taxon>
        <taxon>Bdellovibrio</taxon>
    </lineage>
</organism>
<evidence type="ECO:0000256" key="1">
    <source>
        <dbReference type="ARBA" id="ARBA00023004"/>
    </source>
</evidence>
<evidence type="ECO:0000259" key="2">
    <source>
        <dbReference type="SMART" id="SM00899"/>
    </source>
</evidence>
<dbReference type="PANTHER" id="PTHR42954:SF2">
    <property type="entry name" value="FE(2+) TRANSPORT PROTEIN A"/>
    <property type="match status" value="1"/>
</dbReference>
<feature type="domain" description="Ferrous iron transporter FeoA-like" evidence="2">
    <location>
        <begin position="1"/>
        <end position="75"/>
    </location>
</feature>
<sequence>MTLLDLSLKPGQTVKIQSLGGEDLIRERLHEMGLHAGMLVTILGRAPFGGPLLVRFKTSFLALRNEEAQCATITLK</sequence>
<accession>A0ABT6DMU9</accession>
<keyword evidence="4" id="KW-1185">Reference proteome</keyword>
<dbReference type="Proteomes" id="UP001152321">
    <property type="component" value="Unassembled WGS sequence"/>
</dbReference>
<dbReference type="InterPro" id="IPR038157">
    <property type="entry name" value="FeoA_core_dom"/>
</dbReference>
<dbReference type="RefSeq" id="WP_277579673.1">
    <property type="nucleotide sequence ID" value="NZ_JANRMI010000007.1"/>
</dbReference>
<proteinExistence type="predicted"/>
<dbReference type="SMART" id="SM00899">
    <property type="entry name" value="FeoA"/>
    <property type="match status" value="1"/>
</dbReference>
<dbReference type="SUPFAM" id="SSF50037">
    <property type="entry name" value="C-terminal domain of transcriptional repressors"/>
    <property type="match status" value="1"/>
</dbReference>
<evidence type="ECO:0000313" key="4">
    <source>
        <dbReference type="Proteomes" id="UP001152321"/>
    </source>
</evidence>
<gene>
    <name evidence="3" type="ORF">NWE73_17575</name>
</gene>
<name>A0ABT6DMU9_9BACT</name>
<dbReference type="Gene3D" id="2.30.30.90">
    <property type="match status" value="1"/>
</dbReference>